<gene>
    <name evidence="3" type="ORF">N5A92_17495</name>
</gene>
<evidence type="ECO:0000256" key="2">
    <source>
        <dbReference type="ARBA" id="ARBA00023239"/>
    </source>
</evidence>
<keyword evidence="2" id="KW-0456">Lyase</keyword>
<dbReference type="InterPro" id="IPR009906">
    <property type="entry name" value="D-Glu_cyclase"/>
</dbReference>
<dbReference type="Gene3D" id="3.30.2040.10">
    <property type="entry name" value="PSTPO5379-like domain"/>
    <property type="match status" value="1"/>
</dbReference>
<name>A0ABT2LT77_9HYPH</name>
<proteinExistence type="inferred from homology"/>
<comment type="caution">
    <text evidence="3">The sequence shown here is derived from an EMBL/GenBank/DDBJ whole genome shotgun (WGS) entry which is preliminary data.</text>
</comment>
<evidence type="ECO:0000313" key="3">
    <source>
        <dbReference type="EMBL" id="MCT7376828.1"/>
    </source>
</evidence>
<organism evidence="3 4">
    <name type="scientific">Chelativorans salis</name>
    <dbReference type="NCBI Taxonomy" id="2978478"/>
    <lineage>
        <taxon>Bacteria</taxon>
        <taxon>Pseudomonadati</taxon>
        <taxon>Pseudomonadota</taxon>
        <taxon>Alphaproteobacteria</taxon>
        <taxon>Hyphomicrobiales</taxon>
        <taxon>Phyllobacteriaceae</taxon>
        <taxon>Chelativorans</taxon>
    </lineage>
</organism>
<dbReference type="PANTHER" id="PTHR32022">
    <property type="entry name" value="D-GLUTAMATE CYCLASE, MITOCHONDRIAL"/>
    <property type="match status" value="1"/>
</dbReference>
<dbReference type="Gene3D" id="3.40.1640.10">
    <property type="entry name" value="PSTPO5379-like"/>
    <property type="match status" value="1"/>
</dbReference>
<keyword evidence="4" id="KW-1185">Reference proteome</keyword>
<sequence length="296" mass="32176">MSFAAEDGWASTSQGGGAVVPITDHRAFSFQATLGTCDAARLRQIIRQDAYEGRTSGLAPGRVQANLIILTRRFADDFLLYCKRNPKPLPLIGVARHGVPAIPQLGDIDLRTDVPRYDIYRFGALVGRPANITALWREDFAAFAIGSSFTFEHALAARGVRLRRMGGYKAVPVYRTAIPTSRAGLFCGELIVSMRTIRAKDIDKVRAITARFPQAHGAPIHVGDPAEIGIDDLNRPLSGDSLTMAPDEVPVFWASGLTAHHAVQRAKLEICITQSPGHMLLTSIDGRADIGSFKLF</sequence>
<dbReference type="EMBL" id="JAOCZP010000005">
    <property type="protein sequence ID" value="MCT7376828.1"/>
    <property type="molecule type" value="Genomic_DNA"/>
</dbReference>
<accession>A0ABT2LT77</accession>
<dbReference type="Proteomes" id="UP001320831">
    <property type="component" value="Unassembled WGS sequence"/>
</dbReference>
<dbReference type="SUPFAM" id="SSF160920">
    <property type="entry name" value="PSTPO5379-like"/>
    <property type="match status" value="1"/>
</dbReference>
<dbReference type="PANTHER" id="PTHR32022:SF10">
    <property type="entry name" value="D-GLUTAMATE CYCLASE, MITOCHONDRIAL"/>
    <property type="match status" value="1"/>
</dbReference>
<dbReference type="Pfam" id="PF07286">
    <property type="entry name" value="D-Glu_cyclase"/>
    <property type="match status" value="1"/>
</dbReference>
<comment type="similarity">
    <text evidence="1">Belongs to the D-glutamate cyclase family.</text>
</comment>
<evidence type="ECO:0000256" key="1">
    <source>
        <dbReference type="ARBA" id="ARBA00007896"/>
    </source>
</evidence>
<protein>
    <submittedName>
        <fullName evidence="3">DUF1445 domain-containing protein</fullName>
    </submittedName>
</protein>
<evidence type="ECO:0000313" key="4">
    <source>
        <dbReference type="Proteomes" id="UP001320831"/>
    </source>
</evidence>
<dbReference type="InterPro" id="IPR038021">
    <property type="entry name" value="Putative_hydro-lyase"/>
</dbReference>
<reference evidence="3 4" key="1">
    <citation type="submission" date="2022-09" db="EMBL/GenBank/DDBJ databases">
        <title>Chelativorans salina sp. nov., a novel slightly halophilic bacterium isolated from a saline lake sediment enrichment.</title>
        <authorList>
            <person name="Gao L."/>
            <person name="Fang B.-Z."/>
            <person name="Li W.-J."/>
        </authorList>
    </citation>
    <scope>NUCLEOTIDE SEQUENCE [LARGE SCALE GENOMIC DNA]</scope>
    <source>
        <strain evidence="3 4">EGI FJ00035</strain>
    </source>
</reference>